<dbReference type="SUPFAM" id="SSF49464">
    <property type="entry name" value="Carboxypeptidase regulatory domain-like"/>
    <property type="match status" value="1"/>
</dbReference>
<sequence>MKKSLLLRLVLVIVAFVGITFGANAQVTSSSMAGTIKDAKGALPGASVKATHTPTGTVYSVSTNSDGRFTIANMRVGGPYTVEVSFIGYNPEKITDLNLKLGDPYVLNIVLSDNSKQLNEIVITGKNDPVFNSKKTGASTNISKEQIQNLPSLSRSLTDFTRLTPQANGNSFAGANNRFNNISIDGAVNNDVFGLAGNGAPGGQAGTQPISLDAIQELQVVLAPFDVTLGNFAGGGVNAITRSGTNKVEGSAYFFGRNQNTVGKSVDGLNTKAAQFYDTQYGFRLGAPIIKNKLFFFINGEMGRRQEPTSLNVGDPGSVLSLTDAQSIANTLQTRYGYDAGSYDAVNRQTQNNKIFARLDWNINAKNQLTIRHNYIDAFDDNISRSTTQFRFGNNAYKFNNTQNVSVLELRSAISQTVSNNLIVGYQRIRDYRSTAGSLFPQIQINNMNGISGNSVLVGSERSSTANELDQDIIEFTDNVKIFANKHTFTFGTHNEFFKFRNLFMNNFAGSYTYSNLNDFTTNAKPNIAAATYSIVPGEASPSAKFSAAQLGFYFQDEIDAFKGFKLIAGLRVDVPLFFDDPAANPLIPTSFPNQRTDQTPSGQILVSPRLSFNWDLTGDRSLQLRGGAGLLTSRAPFVWLSNQFTNSGMLYGAVNATNGSGTFIADPANQKAAGGSVQTYEVNLANNNFKVPQVFRTNIAADFKLPGGITGTLEALFSKTVNNVLYRNINMKPAIGTINSSITGGADTRPLFNYPTTAGKVNTTFTNVYYLDNTDKGSTYNLTAQLQKSFNFGLFVSGSYTYGKSKDINSGASSTASSNFGFVQIVNDPNNPDLAYSNFDVRHRVTGALNYSVKYGKSNSFGTTFSLFYVGKSGSPFTYLYFGDLNQDGNNQNDLLYVPRSASEIKLTTLTVGTGATAQTFTPAQQWTALDAFINSDPYLSSKRGQYAERNGARMPWEHQFDVRIMQDLGIVGSKGTKNSLQLSLDIINVGNLINKDWGRLYSLSNNASTLINYNYNATTGGGYTFRAPTGGTAYQVSPFASRWQAQIGVRYNFN</sequence>
<dbReference type="GO" id="GO:0044718">
    <property type="term" value="P:siderophore transmembrane transport"/>
    <property type="evidence" value="ECO:0007669"/>
    <property type="project" value="TreeGrafter"/>
</dbReference>
<dbReference type="Pfam" id="PF25183">
    <property type="entry name" value="OMP_b-brl_4"/>
    <property type="match status" value="2"/>
</dbReference>
<dbReference type="EMBL" id="RCCK01000010">
    <property type="protein sequence ID" value="RLJ80449.1"/>
    <property type="molecule type" value="Genomic_DNA"/>
</dbReference>
<keyword evidence="6" id="KW-0998">Cell outer membrane</keyword>
<dbReference type="Pfam" id="PF13620">
    <property type="entry name" value="CarboxypepD_reg"/>
    <property type="match status" value="1"/>
</dbReference>
<evidence type="ECO:0000256" key="4">
    <source>
        <dbReference type="ARBA" id="ARBA00022692"/>
    </source>
</evidence>
<dbReference type="Gene3D" id="2.170.130.10">
    <property type="entry name" value="TonB-dependent receptor, plug domain"/>
    <property type="match status" value="1"/>
</dbReference>
<evidence type="ECO:0000313" key="11">
    <source>
        <dbReference type="Proteomes" id="UP000273898"/>
    </source>
</evidence>
<dbReference type="Gene3D" id="2.60.40.1120">
    <property type="entry name" value="Carboxypeptidase-like, regulatory domain"/>
    <property type="match status" value="1"/>
</dbReference>
<evidence type="ECO:0000256" key="3">
    <source>
        <dbReference type="ARBA" id="ARBA00022452"/>
    </source>
</evidence>
<evidence type="ECO:0000256" key="5">
    <source>
        <dbReference type="ARBA" id="ARBA00023136"/>
    </source>
</evidence>
<feature type="chain" id="PRO_5044605939" evidence="7">
    <location>
        <begin position="26"/>
        <end position="1056"/>
    </location>
</feature>
<evidence type="ECO:0000256" key="7">
    <source>
        <dbReference type="SAM" id="SignalP"/>
    </source>
</evidence>
<dbReference type="Proteomes" id="UP000273898">
    <property type="component" value="Unassembled WGS sequence"/>
</dbReference>
<dbReference type="InterPro" id="IPR036942">
    <property type="entry name" value="Beta-barrel_TonB_sf"/>
</dbReference>
<dbReference type="GO" id="GO:0015344">
    <property type="term" value="F:siderophore uptake transmembrane transporter activity"/>
    <property type="evidence" value="ECO:0007669"/>
    <property type="project" value="TreeGrafter"/>
</dbReference>
<evidence type="ECO:0000313" key="10">
    <source>
        <dbReference type="EMBL" id="TFB31720.1"/>
    </source>
</evidence>
<keyword evidence="5" id="KW-0472">Membrane</keyword>
<evidence type="ECO:0000256" key="6">
    <source>
        <dbReference type="ARBA" id="ARBA00023237"/>
    </source>
</evidence>
<dbReference type="InterPro" id="IPR037066">
    <property type="entry name" value="Plug_dom_sf"/>
</dbReference>
<dbReference type="OrthoDB" id="9768147at2"/>
<dbReference type="PANTHER" id="PTHR30069">
    <property type="entry name" value="TONB-DEPENDENT OUTER MEMBRANE RECEPTOR"/>
    <property type="match status" value="1"/>
</dbReference>
<evidence type="ECO:0000256" key="1">
    <source>
        <dbReference type="ARBA" id="ARBA00004571"/>
    </source>
</evidence>
<dbReference type="InterPro" id="IPR057601">
    <property type="entry name" value="Oar-like_b-barrel"/>
</dbReference>
<dbReference type="SUPFAM" id="SSF56935">
    <property type="entry name" value="Porins"/>
    <property type="match status" value="1"/>
</dbReference>
<accession>A0A497YGE4</accession>
<evidence type="ECO:0000313" key="9">
    <source>
        <dbReference type="EMBL" id="RLJ80449.1"/>
    </source>
</evidence>
<keyword evidence="9" id="KW-0675">Receptor</keyword>
<dbReference type="AlphaFoldDB" id="A0A497YGE4"/>
<evidence type="ECO:0000256" key="2">
    <source>
        <dbReference type="ARBA" id="ARBA00022448"/>
    </source>
</evidence>
<comment type="caution">
    <text evidence="9">The sequence shown here is derived from an EMBL/GenBank/DDBJ whole genome shotgun (WGS) entry which is preliminary data.</text>
</comment>
<proteinExistence type="predicted"/>
<dbReference type="InterPro" id="IPR039426">
    <property type="entry name" value="TonB-dep_rcpt-like"/>
</dbReference>
<evidence type="ECO:0000259" key="8">
    <source>
        <dbReference type="Pfam" id="PF25183"/>
    </source>
</evidence>
<keyword evidence="4" id="KW-0812">Transmembrane</keyword>
<dbReference type="PANTHER" id="PTHR30069:SF46">
    <property type="entry name" value="OAR PROTEIN"/>
    <property type="match status" value="1"/>
</dbReference>
<feature type="signal peptide" evidence="7">
    <location>
        <begin position="1"/>
        <end position="25"/>
    </location>
</feature>
<protein>
    <submittedName>
        <fullName evidence="9">TonB-dependent receptor-like protein</fullName>
    </submittedName>
</protein>
<reference evidence="10 12" key="2">
    <citation type="submission" date="2019-03" db="EMBL/GenBank/DDBJ databases">
        <authorList>
            <person name="He R.-H."/>
        </authorList>
    </citation>
    <scope>NUCLEOTIDE SEQUENCE [LARGE SCALE GENOMIC DNA]</scope>
    <source>
        <strain evidence="10 12">DSM 19624</strain>
    </source>
</reference>
<organism evidence="9 11">
    <name type="scientific">Pedobacter alluvionis</name>
    <dbReference type="NCBI Taxonomy" id="475253"/>
    <lineage>
        <taxon>Bacteria</taxon>
        <taxon>Pseudomonadati</taxon>
        <taxon>Bacteroidota</taxon>
        <taxon>Sphingobacteriia</taxon>
        <taxon>Sphingobacteriales</taxon>
        <taxon>Sphingobacteriaceae</taxon>
        <taxon>Pedobacter</taxon>
    </lineage>
</organism>
<dbReference type="Proteomes" id="UP000297429">
    <property type="component" value="Unassembled WGS sequence"/>
</dbReference>
<gene>
    <name evidence="9" type="ORF">BCL90_1220</name>
    <name evidence="10" type="ORF">E3V97_14145</name>
</gene>
<dbReference type="EMBL" id="SOPX01000002">
    <property type="protein sequence ID" value="TFB31720.1"/>
    <property type="molecule type" value="Genomic_DNA"/>
</dbReference>
<feature type="domain" description="TonB-dependent transporter Oar-like beta-barrel" evidence="8">
    <location>
        <begin position="240"/>
        <end position="311"/>
    </location>
</feature>
<feature type="domain" description="TonB-dependent transporter Oar-like beta-barrel" evidence="8">
    <location>
        <begin position="340"/>
        <end position="996"/>
    </location>
</feature>
<dbReference type="RefSeq" id="WP_121283049.1">
    <property type="nucleotide sequence ID" value="NZ_RCCK01000010.1"/>
</dbReference>
<keyword evidence="7" id="KW-0732">Signal</keyword>
<reference evidence="9 11" key="1">
    <citation type="submission" date="2018-10" db="EMBL/GenBank/DDBJ databases">
        <title>Genomic Encyclopedia of Archaeal and Bacterial Type Strains, Phase II (KMG-II): from individual species to whole genera.</title>
        <authorList>
            <person name="Goeker M."/>
        </authorList>
    </citation>
    <scope>NUCLEOTIDE SEQUENCE [LARGE SCALE GENOMIC DNA]</scope>
    <source>
        <strain evidence="9 11">DSM 19624</strain>
    </source>
</reference>
<keyword evidence="2" id="KW-0813">Transport</keyword>
<evidence type="ECO:0000313" key="12">
    <source>
        <dbReference type="Proteomes" id="UP000297429"/>
    </source>
</evidence>
<comment type="subcellular location">
    <subcellularLocation>
        <location evidence="1">Cell outer membrane</location>
        <topology evidence="1">Multi-pass membrane protein</topology>
    </subcellularLocation>
</comment>
<dbReference type="GO" id="GO:0009279">
    <property type="term" value="C:cell outer membrane"/>
    <property type="evidence" value="ECO:0007669"/>
    <property type="project" value="UniProtKB-SubCell"/>
</dbReference>
<dbReference type="Gene3D" id="2.40.170.20">
    <property type="entry name" value="TonB-dependent receptor, beta-barrel domain"/>
    <property type="match status" value="1"/>
</dbReference>
<name>A0A497YGE4_9SPHI</name>
<keyword evidence="12" id="KW-1185">Reference proteome</keyword>
<dbReference type="InterPro" id="IPR008969">
    <property type="entry name" value="CarboxyPept-like_regulatory"/>
</dbReference>
<keyword evidence="3" id="KW-1134">Transmembrane beta strand</keyword>